<dbReference type="GO" id="GO:0032039">
    <property type="term" value="C:integrator complex"/>
    <property type="evidence" value="ECO:0007669"/>
    <property type="project" value="InterPro"/>
</dbReference>
<keyword evidence="5" id="KW-1185">Reference proteome</keyword>
<dbReference type="InterPro" id="IPR036866">
    <property type="entry name" value="RibonucZ/Hydroxyglut_hydro"/>
</dbReference>
<dbReference type="SUPFAM" id="SSF56281">
    <property type="entry name" value="Metallo-hydrolase/oxidoreductase"/>
    <property type="match status" value="1"/>
</dbReference>
<evidence type="ECO:0000256" key="3">
    <source>
        <dbReference type="SAM" id="MobiDB-lite"/>
    </source>
</evidence>
<comment type="subcellular location">
    <subcellularLocation>
        <location evidence="1">Nucleus</location>
    </subcellularLocation>
</comment>
<dbReference type="PANTHER" id="PTHR46094:SF1">
    <property type="entry name" value="INTEGRATOR COMPLEX SUBUNIT 9"/>
    <property type="match status" value="1"/>
</dbReference>
<dbReference type="InterPro" id="IPR027074">
    <property type="entry name" value="Integrator_9su"/>
</dbReference>
<dbReference type="EMBL" id="JANBUO010000046">
    <property type="protein sequence ID" value="KAJ2808493.1"/>
    <property type="molecule type" value="Genomic_DNA"/>
</dbReference>
<reference evidence="4" key="1">
    <citation type="submission" date="2022-07" db="EMBL/GenBank/DDBJ databases">
        <title>Phylogenomic reconstructions and comparative analyses of Kickxellomycotina fungi.</title>
        <authorList>
            <person name="Reynolds N.K."/>
            <person name="Stajich J.E."/>
            <person name="Barry K."/>
            <person name="Grigoriev I.V."/>
            <person name="Crous P."/>
            <person name="Smith M.E."/>
        </authorList>
    </citation>
    <scope>NUCLEOTIDE SEQUENCE</scope>
    <source>
        <strain evidence="4">NRRL 1565</strain>
    </source>
</reference>
<comment type="caution">
    <text evidence="4">The sequence shown here is derived from an EMBL/GenBank/DDBJ whole genome shotgun (WGS) entry which is preliminary data.</text>
</comment>
<proteinExistence type="predicted"/>
<sequence>MPSISTISFSPFERHHLLLCELDDTMFIVDCGWPTEDYSNVQAADSKARTAKDTVANPRDALSSINWARVDFVLISNYEQMTLLPYITEYTEFAGPVYATEPTKAYGRCVLEEGLQTIGRSGNSLSDAHVGTSSSAGAEGRRALQMPYTQQDIVASMERITDVRHNEIITPVPFVRVYTRSSGYCIGGANWTVEYKNHRTAFISTSTLATCLHPQEWDSSVLSEAQAVVFCDAADPAEQEENDAGAAPPNVHISQKINQLCSTATAALKQRNRVLLIGEPYGVTQDILQLVAENVISLNLPLPQFVIVSPIAERTLQYGNIMGEWLCATKQALLYLPEYPFVDKDLRQKGHLHFVRSLSQLATRNIPQGTWFVIASPRDSATINHFVRQWQQDASQCSSADMAGGTGTSRFSVLIHDDDVARAQAIVNQISVGNEVTYVPVSQRMTYGNIEQVLANAVRAQHVLVPSFIRARLPAAAVSRFEFGLLEYSYLQATVIDLDTDRHLPLSIQREMTQQMKRDGKQHAIVSGKLSLSAGEIRLMRDDSSNDTSDNVGEGGLKNEPTPSNTRLQLSAADQGAAYNASAVPAHYNLASWTPQRLASELSDVGLNAVVIDGGPRSGGPATGLVQVSVAGGTATIRMHRGWEVDCTSVSTQWAVLDALRQVLKSV</sequence>
<evidence type="ECO:0000256" key="1">
    <source>
        <dbReference type="ARBA" id="ARBA00004123"/>
    </source>
</evidence>
<name>A0A9W8I0A2_9FUNG</name>
<gene>
    <name evidence="4" type="ORF">H4R20_000857</name>
</gene>
<dbReference type="Gene3D" id="3.60.15.10">
    <property type="entry name" value="Ribonuclease Z/Hydroxyacylglutathione hydrolase-like"/>
    <property type="match status" value="1"/>
</dbReference>
<evidence type="ECO:0000256" key="2">
    <source>
        <dbReference type="ARBA" id="ARBA00023242"/>
    </source>
</evidence>
<feature type="region of interest" description="Disordered" evidence="3">
    <location>
        <begin position="539"/>
        <end position="565"/>
    </location>
</feature>
<dbReference type="Proteomes" id="UP001140094">
    <property type="component" value="Unassembled WGS sequence"/>
</dbReference>
<organism evidence="4 5">
    <name type="scientific">Coemansia guatemalensis</name>
    <dbReference type="NCBI Taxonomy" id="2761395"/>
    <lineage>
        <taxon>Eukaryota</taxon>
        <taxon>Fungi</taxon>
        <taxon>Fungi incertae sedis</taxon>
        <taxon>Zoopagomycota</taxon>
        <taxon>Kickxellomycotina</taxon>
        <taxon>Kickxellomycetes</taxon>
        <taxon>Kickxellales</taxon>
        <taxon>Kickxellaceae</taxon>
        <taxon>Coemansia</taxon>
    </lineage>
</organism>
<dbReference type="PANTHER" id="PTHR46094">
    <property type="entry name" value="INTEGRATOR COMPLEX SUBUNIT 9"/>
    <property type="match status" value="1"/>
</dbReference>
<dbReference type="AlphaFoldDB" id="A0A9W8I0A2"/>
<evidence type="ECO:0008006" key="6">
    <source>
        <dbReference type="Google" id="ProtNLM"/>
    </source>
</evidence>
<accession>A0A9W8I0A2</accession>
<evidence type="ECO:0000313" key="5">
    <source>
        <dbReference type="Proteomes" id="UP001140094"/>
    </source>
</evidence>
<protein>
    <recommendedName>
        <fullName evidence="6">Metallo-beta-lactamase domain-containing protein</fullName>
    </recommendedName>
</protein>
<keyword evidence="2" id="KW-0539">Nucleus</keyword>
<evidence type="ECO:0000313" key="4">
    <source>
        <dbReference type="EMBL" id="KAJ2808493.1"/>
    </source>
</evidence>
<dbReference type="GO" id="GO:0034472">
    <property type="term" value="P:snRNA 3'-end processing"/>
    <property type="evidence" value="ECO:0007669"/>
    <property type="project" value="TreeGrafter"/>
</dbReference>
<dbReference type="OrthoDB" id="5600060at2759"/>